<evidence type="ECO:0000313" key="3">
    <source>
        <dbReference type="Proteomes" id="UP001586593"/>
    </source>
</evidence>
<organism evidence="2 3">
    <name type="scientific">Phialemonium thermophilum</name>
    <dbReference type="NCBI Taxonomy" id="223376"/>
    <lineage>
        <taxon>Eukaryota</taxon>
        <taxon>Fungi</taxon>
        <taxon>Dikarya</taxon>
        <taxon>Ascomycota</taxon>
        <taxon>Pezizomycotina</taxon>
        <taxon>Sordariomycetes</taxon>
        <taxon>Sordariomycetidae</taxon>
        <taxon>Cephalothecales</taxon>
        <taxon>Cephalothecaceae</taxon>
        <taxon>Phialemonium</taxon>
    </lineage>
</organism>
<evidence type="ECO:0000313" key="2">
    <source>
        <dbReference type="EMBL" id="KAL1840612.1"/>
    </source>
</evidence>
<dbReference type="Proteomes" id="UP001586593">
    <property type="component" value="Unassembled WGS sequence"/>
</dbReference>
<gene>
    <name evidence="2" type="ORF">VTK73DRAFT_3716</name>
</gene>
<comment type="caution">
    <text evidence="2">The sequence shown here is derived from an EMBL/GenBank/DDBJ whole genome shotgun (WGS) entry which is preliminary data.</text>
</comment>
<evidence type="ECO:0000256" key="1">
    <source>
        <dbReference type="SAM" id="MobiDB-lite"/>
    </source>
</evidence>
<dbReference type="PANTHER" id="PTHR33112:SF9">
    <property type="entry name" value="HETEROKARYON INCOMPATIBILITY DOMAIN-CONTAINING PROTEIN"/>
    <property type="match status" value="1"/>
</dbReference>
<feature type="compositionally biased region" description="Low complexity" evidence="1">
    <location>
        <begin position="296"/>
        <end position="313"/>
    </location>
</feature>
<protein>
    <submittedName>
        <fullName evidence="2">Uncharacterized protein</fullName>
    </submittedName>
</protein>
<name>A0ABR3VFM2_9PEZI</name>
<reference evidence="2 3" key="1">
    <citation type="journal article" date="2024" name="Commun. Biol.">
        <title>Comparative genomic analysis of thermophilic fungi reveals convergent evolutionary adaptations and gene losses.</title>
        <authorList>
            <person name="Steindorff A.S."/>
            <person name="Aguilar-Pontes M.V."/>
            <person name="Robinson A.J."/>
            <person name="Andreopoulos B."/>
            <person name="LaButti K."/>
            <person name="Kuo A."/>
            <person name="Mondo S."/>
            <person name="Riley R."/>
            <person name="Otillar R."/>
            <person name="Haridas S."/>
            <person name="Lipzen A."/>
            <person name="Grimwood J."/>
            <person name="Schmutz J."/>
            <person name="Clum A."/>
            <person name="Reid I.D."/>
            <person name="Moisan M.C."/>
            <person name="Butler G."/>
            <person name="Nguyen T.T.M."/>
            <person name="Dewar K."/>
            <person name="Conant G."/>
            <person name="Drula E."/>
            <person name="Henrissat B."/>
            <person name="Hansel C."/>
            <person name="Singer S."/>
            <person name="Hutchinson M.I."/>
            <person name="de Vries R.P."/>
            <person name="Natvig D.O."/>
            <person name="Powell A.J."/>
            <person name="Tsang A."/>
            <person name="Grigoriev I.V."/>
        </authorList>
    </citation>
    <scope>NUCLEOTIDE SEQUENCE [LARGE SCALE GENOMIC DNA]</scope>
    <source>
        <strain evidence="2 3">ATCC 24622</strain>
    </source>
</reference>
<feature type="region of interest" description="Disordered" evidence="1">
    <location>
        <begin position="296"/>
        <end position="329"/>
    </location>
</feature>
<sequence length="329" mass="36010">MGRGVHALSSQFQSLWAAWTATKTEECPVCRPYFHYTRKLQPVFSLDPALLDPAHQERCHGCWIAGFALSFFLHLVGPSWAGQEITGFYFNPHRDGADVVLETVEGGGSRKTVELEMFKTYRSRRRVDDGNSGGTRTRTRAWARARVWGWSLPRLIRTPTSSAAAALPSYIENCREARPISGFTGSEAAFETIFRWFEACSASHAACQDGLALPSSAPMPTRLIDIRDKAQLRLVDGADAAAGHSYVCLSHRWGEEAKMPRCTRATLDALRKHIPWDSLTRTFQEAILFTTAPAPCATSGSTASASSKTAPTTGRGRPSSCAPSTRGPS</sequence>
<accession>A0ABR3VFM2</accession>
<proteinExistence type="predicted"/>
<keyword evidence="3" id="KW-1185">Reference proteome</keyword>
<dbReference type="EMBL" id="JAZHXJ010002181">
    <property type="protein sequence ID" value="KAL1840612.1"/>
    <property type="molecule type" value="Genomic_DNA"/>
</dbReference>
<dbReference type="PANTHER" id="PTHR33112">
    <property type="entry name" value="DOMAIN PROTEIN, PUTATIVE-RELATED"/>
    <property type="match status" value="1"/>
</dbReference>